<dbReference type="PROSITE" id="PS51910">
    <property type="entry name" value="GH18_2"/>
    <property type="match status" value="1"/>
</dbReference>
<comment type="catalytic activity">
    <reaction evidence="1">
        <text>Random endo-hydrolysis of N-acetyl-beta-D-glucosaminide (1-&gt;4)-beta-linkages in chitin and chitodextrins.</text>
        <dbReference type="EC" id="3.2.1.14"/>
    </reaction>
</comment>
<evidence type="ECO:0000256" key="4">
    <source>
        <dbReference type="ARBA" id="ARBA00023024"/>
    </source>
</evidence>
<gene>
    <name evidence="12" type="ORF">HDG69_001629</name>
</gene>
<dbReference type="CDD" id="cd06548">
    <property type="entry name" value="GH18_chitinase"/>
    <property type="match status" value="1"/>
</dbReference>
<dbReference type="PANTHER" id="PTHR11177">
    <property type="entry name" value="CHITINASE"/>
    <property type="match status" value="1"/>
</dbReference>
<dbReference type="InterPro" id="IPR001579">
    <property type="entry name" value="Glyco_hydro_18_chit_AS"/>
</dbReference>
<dbReference type="SMART" id="SM00495">
    <property type="entry name" value="ChtBD3"/>
    <property type="match status" value="2"/>
</dbReference>
<dbReference type="Proteomes" id="UP000757540">
    <property type="component" value="Unassembled WGS sequence"/>
</dbReference>
<keyword evidence="4" id="KW-0624">Polysaccharide degradation</keyword>
<dbReference type="InterPro" id="IPR036573">
    <property type="entry name" value="CBM_sf_5/12"/>
</dbReference>
<sequence length="583" mass="61890">MRQKSRALFALTATTTAVGLAAGALAAGPASAAPPDRGAPDGSSTHDADGVNGYTTLGYFPAWASGEAHDYEVADLVRTGAAADLTHLTYAFGNVTTDLVCDISDGVVPDDGVDPGEPEGDPENDYLRLIGAEDSVDGVADVEGQALAGNFNQLRKLKEIYPDLKIMVSLGGWTWSDNFSEAALTPESRERLVDSCLDIYLDGNLPVYGDQGGPGVAAGIFDGFDMDWEWPGADGEHPTPHPDVDQENFLALMELFREKLDERTADTGDEYLLTGFAPAGWAPRTNGGWVDPRLAAVVDFLNVQGYDYHGTWVADRTGHQGNLHPYSWPDAPDQDANWGLAVDGLLAAYRAAGYRDEQIVLGLAAYGQGWSGVEDPTPGAPAGGAIGVKNYSALRTVGTEYYDADAVASYRWDGDQWWSLDTPRSVTAKAEWLAENGYGGAYFWDIAGDYDNELTGALADTFRAATPGPLVVGEGAAPWYASGVYTTGDVVSHNGVEYEAKWWTRNQEPGTAAKRGPWREIGVHGDNPVAAEPCGAAFDPSATYTSGDVVSRAGVNHAAMWWTRGEVPGTSVTGAWDAGVPCA</sequence>
<dbReference type="Gene3D" id="3.20.20.80">
    <property type="entry name" value="Glycosidases"/>
    <property type="match status" value="1"/>
</dbReference>
<evidence type="ECO:0000256" key="3">
    <source>
        <dbReference type="ARBA" id="ARBA00022801"/>
    </source>
</evidence>
<keyword evidence="13" id="KW-1185">Reference proteome</keyword>
<dbReference type="InterPro" id="IPR001223">
    <property type="entry name" value="Glyco_hydro18_cat"/>
</dbReference>
<evidence type="ECO:0000256" key="2">
    <source>
        <dbReference type="ARBA" id="ARBA00012729"/>
    </source>
</evidence>
<dbReference type="EMBL" id="JABEZU010000002">
    <property type="protein sequence ID" value="NOV97054.1"/>
    <property type="molecule type" value="Genomic_DNA"/>
</dbReference>
<protein>
    <recommendedName>
        <fullName evidence="2">chitinase</fullName>
        <ecNumber evidence="2">3.2.1.14</ecNumber>
    </recommendedName>
</protein>
<dbReference type="SMART" id="SM00636">
    <property type="entry name" value="Glyco_18"/>
    <property type="match status" value="1"/>
</dbReference>
<keyword evidence="5" id="KW-0119">Carbohydrate metabolism</keyword>
<dbReference type="PROSITE" id="PS01095">
    <property type="entry name" value="GH18_1"/>
    <property type="match status" value="1"/>
</dbReference>
<keyword evidence="4" id="KW-0146">Chitin degradation</keyword>
<dbReference type="RefSeq" id="WP_171783309.1">
    <property type="nucleotide sequence ID" value="NZ_BAAAML010000014.1"/>
</dbReference>
<dbReference type="SUPFAM" id="SSF51445">
    <property type="entry name" value="(Trans)glycosidases"/>
    <property type="match status" value="1"/>
</dbReference>
<keyword evidence="6 7" id="KW-0326">Glycosidase</keyword>
<dbReference type="InterPro" id="IPR017853">
    <property type="entry name" value="GH"/>
</dbReference>
<dbReference type="SUPFAM" id="SSF54556">
    <property type="entry name" value="Chitinase insertion domain"/>
    <property type="match status" value="1"/>
</dbReference>
<dbReference type="GO" id="GO:0008843">
    <property type="term" value="F:endochitinase activity"/>
    <property type="evidence" value="ECO:0007669"/>
    <property type="project" value="UniProtKB-EC"/>
</dbReference>
<name>A0ABX2A2N0_9MICO</name>
<feature type="signal peptide" evidence="10">
    <location>
        <begin position="1"/>
        <end position="32"/>
    </location>
</feature>
<keyword evidence="10" id="KW-0732">Signal</keyword>
<dbReference type="Gene3D" id="2.10.10.20">
    <property type="entry name" value="Carbohydrate-binding module superfamily 5/12"/>
    <property type="match status" value="2"/>
</dbReference>
<evidence type="ECO:0000256" key="10">
    <source>
        <dbReference type="SAM" id="SignalP"/>
    </source>
</evidence>
<accession>A0ABX2A2N0</accession>
<feature type="region of interest" description="Disordered" evidence="9">
    <location>
        <begin position="28"/>
        <end position="50"/>
    </location>
</feature>
<organism evidence="12 13">
    <name type="scientific">Isoptericola halotolerans</name>
    <dbReference type="NCBI Taxonomy" id="300560"/>
    <lineage>
        <taxon>Bacteria</taxon>
        <taxon>Bacillati</taxon>
        <taxon>Actinomycetota</taxon>
        <taxon>Actinomycetes</taxon>
        <taxon>Micrococcales</taxon>
        <taxon>Promicromonosporaceae</taxon>
        <taxon>Isoptericola</taxon>
    </lineage>
</organism>
<evidence type="ECO:0000256" key="1">
    <source>
        <dbReference type="ARBA" id="ARBA00000822"/>
    </source>
</evidence>
<dbReference type="Gene3D" id="3.10.50.10">
    <property type="match status" value="1"/>
</dbReference>
<dbReference type="CDD" id="cd12215">
    <property type="entry name" value="ChiC_BD"/>
    <property type="match status" value="2"/>
</dbReference>
<evidence type="ECO:0000313" key="12">
    <source>
        <dbReference type="EMBL" id="NOV97054.1"/>
    </source>
</evidence>
<dbReference type="InterPro" id="IPR003610">
    <property type="entry name" value="CBM5/12"/>
</dbReference>
<evidence type="ECO:0000256" key="8">
    <source>
        <dbReference type="RuleBase" id="RU004453"/>
    </source>
</evidence>
<dbReference type="InterPro" id="IPR011583">
    <property type="entry name" value="Chitinase_II/V-like_cat"/>
</dbReference>
<evidence type="ECO:0000256" key="9">
    <source>
        <dbReference type="SAM" id="MobiDB-lite"/>
    </source>
</evidence>
<dbReference type="InterPro" id="IPR029070">
    <property type="entry name" value="Chitinase_insertion_sf"/>
</dbReference>
<evidence type="ECO:0000259" key="11">
    <source>
        <dbReference type="PROSITE" id="PS51910"/>
    </source>
</evidence>
<dbReference type="SUPFAM" id="SSF51055">
    <property type="entry name" value="Carbohydrate binding domain"/>
    <property type="match status" value="2"/>
</dbReference>
<dbReference type="PANTHER" id="PTHR11177:SF317">
    <property type="entry name" value="CHITINASE 12-RELATED"/>
    <property type="match status" value="1"/>
</dbReference>
<dbReference type="Pfam" id="PF02839">
    <property type="entry name" value="CBM_5_12"/>
    <property type="match status" value="2"/>
</dbReference>
<dbReference type="Pfam" id="PF00704">
    <property type="entry name" value="Glyco_hydro_18"/>
    <property type="match status" value="1"/>
</dbReference>
<evidence type="ECO:0000256" key="5">
    <source>
        <dbReference type="ARBA" id="ARBA00023277"/>
    </source>
</evidence>
<evidence type="ECO:0000256" key="7">
    <source>
        <dbReference type="RuleBase" id="RU000489"/>
    </source>
</evidence>
<comment type="similarity">
    <text evidence="8">Belongs to the glycosyl hydrolase 18 family.</text>
</comment>
<keyword evidence="3 7" id="KW-0378">Hydrolase</keyword>
<feature type="chain" id="PRO_5046128989" description="chitinase" evidence="10">
    <location>
        <begin position="33"/>
        <end position="583"/>
    </location>
</feature>
<reference evidence="12 13" key="1">
    <citation type="submission" date="2020-05" db="EMBL/GenBank/DDBJ databases">
        <title>Genomic Encyclopedia of Type Strains, Phase III (KMG-III): the genomes of soil and plant-associated and newly described type strains.</title>
        <authorList>
            <person name="Whitman W."/>
        </authorList>
    </citation>
    <scope>NUCLEOTIDE SEQUENCE [LARGE SCALE GENOMIC DNA]</scope>
    <source>
        <strain evidence="12 13">KCTC 19046</strain>
    </source>
</reference>
<proteinExistence type="inferred from homology"/>
<dbReference type="EC" id="3.2.1.14" evidence="2"/>
<feature type="domain" description="GH18" evidence="11">
    <location>
        <begin position="54"/>
        <end position="465"/>
    </location>
</feature>
<evidence type="ECO:0000256" key="6">
    <source>
        <dbReference type="ARBA" id="ARBA00023295"/>
    </source>
</evidence>
<evidence type="ECO:0000313" key="13">
    <source>
        <dbReference type="Proteomes" id="UP000757540"/>
    </source>
</evidence>
<dbReference type="InterPro" id="IPR050314">
    <property type="entry name" value="Glycosyl_Hydrlase_18"/>
</dbReference>
<comment type="caution">
    <text evidence="12">The sequence shown here is derived from an EMBL/GenBank/DDBJ whole genome shotgun (WGS) entry which is preliminary data.</text>
</comment>